<evidence type="ECO:0000256" key="1">
    <source>
        <dbReference type="PROSITE-ProRule" id="PRU00325"/>
    </source>
</evidence>
<evidence type="ECO:0000259" key="3">
    <source>
        <dbReference type="PROSITE" id="PS50966"/>
    </source>
</evidence>
<name>A0A2W1N8Y4_PAEXE</name>
<feature type="compositionally biased region" description="Basic and acidic residues" evidence="2">
    <location>
        <begin position="127"/>
        <end position="139"/>
    </location>
</feature>
<dbReference type="AlphaFoldDB" id="A0A2W1N8Y4"/>
<dbReference type="Pfam" id="PF04434">
    <property type="entry name" value="SWIM"/>
    <property type="match status" value="1"/>
</dbReference>
<keyword evidence="5" id="KW-1185">Reference proteome</keyword>
<comment type="caution">
    <text evidence="4">The sequence shown here is derived from an EMBL/GenBank/DDBJ whole genome shotgun (WGS) entry which is preliminary data.</text>
</comment>
<dbReference type="PROSITE" id="PS50966">
    <property type="entry name" value="ZF_SWIM"/>
    <property type="match status" value="1"/>
</dbReference>
<dbReference type="OrthoDB" id="7593573at2"/>
<feature type="domain" description="SWIM-type" evidence="3">
    <location>
        <begin position="60"/>
        <end position="93"/>
    </location>
</feature>
<sequence>MLKLQIPKNRINYLIERMQHDFDLAALETGWEFFHKGRVRDVELLDGVEVHADVRGKQTYKVTIDLDSFAKSNCSCSLGACCKHMAATIYALYASYARPELLLQQLRQAKLVKKRQQSARTTATAARTEKKLDRLEPPKPDQPPAAWQRYFDQQFYGYALTQQNSIELFYNAVKDSLMPIAADWDEPLRSLYTLHVLLFVMRKIDQFYADTKSSYLSYYIETGSKTVAKQCMERFAELLPALNFAELLEEHERALNETTALVGEFALDGKESPVEWLLVYRSIWWRLENQRQRVEQERKRLELLRANETLMPRKRDALLIALAHFDVMQGDDQKAMSLLEQLSRREAKDFFLYLHRCYELQQWNRMLAWLRWLLPSVQRAQQEELRTFCTYWMEAVGHQPDDGEWVDVMIALLPRTYYFYTSYLMKAQRYKSWVDLQISNRVSPLNLYAMDLKAVESSDPALLLPLYTQAVERCINEKNRNAYKTAVKLLKKLHSYYKKLDKENAWEEYIYRLATRYSRLRALQEELRKGKWIP</sequence>
<evidence type="ECO:0000313" key="5">
    <source>
        <dbReference type="Proteomes" id="UP000214746"/>
    </source>
</evidence>
<proteinExistence type="predicted"/>
<dbReference type="RefSeq" id="WP_089200732.1">
    <property type="nucleotide sequence ID" value="NZ_NHRJ02000009.1"/>
</dbReference>
<dbReference type="Proteomes" id="UP000214746">
    <property type="component" value="Unassembled WGS sequence"/>
</dbReference>
<gene>
    <name evidence="4" type="ORF">CBW46_014585</name>
</gene>
<organism evidence="4 5">
    <name type="scientific">Paenibacillus xerothermodurans</name>
    <dbReference type="NCBI Taxonomy" id="1977292"/>
    <lineage>
        <taxon>Bacteria</taxon>
        <taxon>Bacillati</taxon>
        <taxon>Bacillota</taxon>
        <taxon>Bacilli</taxon>
        <taxon>Bacillales</taxon>
        <taxon>Paenibacillaceae</taxon>
        <taxon>Paenibacillus</taxon>
    </lineage>
</organism>
<protein>
    <submittedName>
        <fullName evidence="4">SWIM zinc finger family protein</fullName>
    </submittedName>
</protein>
<feature type="region of interest" description="Disordered" evidence="2">
    <location>
        <begin position="120"/>
        <end position="144"/>
    </location>
</feature>
<evidence type="ECO:0000256" key="2">
    <source>
        <dbReference type="SAM" id="MobiDB-lite"/>
    </source>
</evidence>
<dbReference type="EMBL" id="NHRJ02000009">
    <property type="protein sequence ID" value="PZE20120.1"/>
    <property type="molecule type" value="Genomic_DNA"/>
</dbReference>
<evidence type="ECO:0000313" key="4">
    <source>
        <dbReference type="EMBL" id="PZE20120.1"/>
    </source>
</evidence>
<accession>A0A2W1N8Y4</accession>
<keyword evidence="1" id="KW-0862">Zinc</keyword>
<keyword evidence="1" id="KW-0863">Zinc-finger</keyword>
<dbReference type="GO" id="GO:0008270">
    <property type="term" value="F:zinc ion binding"/>
    <property type="evidence" value="ECO:0007669"/>
    <property type="project" value="UniProtKB-KW"/>
</dbReference>
<dbReference type="InterPro" id="IPR007527">
    <property type="entry name" value="Znf_SWIM"/>
</dbReference>
<keyword evidence="1" id="KW-0479">Metal-binding</keyword>
<reference evidence="4" key="1">
    <citation type="submission" date="2018-06" db="EMBL/GenBank/DDBJ databases">
        <title>Paenibacillus xerothermodurans sp. nov. an extremely dry heat resistant spore forming bacterium isolated from the soil of Cape Canaveral, Florida.</title>
        <authorList>
            <person name="Seuylemezian A."/>
            <person name="Kaur N."/>
            <person name="Patil P."/>
            <person name="Patil P."/>
            <person name="Mayilraj S."/>
            <person name="Vaishampayan P."/>
        </authorList>
    </citation>
    <scope>NUCLEOTIDE SEQUENCE [LARGE SCALE GENOMIC DNA]</scope>
    <source>
        <strain evidence="4">ATCC 27380</strain>
    </source>
</reference>